<dbReference type="GO" id="GO:0003677">
    <property type="term" value="F:DNA binding"/>
    <property type="evidence" value="ECO:0007669"/>
    <property type="project" value="InterPro"/>
</dbReference>
<dbReference type="PROSITE" id="PS51161">
    <property type="entry name" value="ATP_CONE"/>
    <property type="match status" value="1"/>
</dbReference>
<dbReference type="Gene3D" id="3.40.1350.10">
    <property type="match status" value="1"/>
</dbReference>
<name>A0A1M6D1X8_9FLAO</name>
<dbReference type="AlphaFoldDB" id="A0A1M6D1X8"/>
<dbReference type="Pfam" id="PF03477">
    <property type="entry name" value="ATP-cone"/>
    <property type="match status" value="1"/>
</dbReference>
<dbReference type="STRING" id="683124.SAMN05444337_0520"/>
<evidence type="ECO:0000256" key="1">
    <source>
        <dbReference type="ARBA" id="ARBA00022741"/>
    </source>
</evidence>
<dbReference type="EMBL" id="FQZH01000001">
    <property type="protein sequence ID" value="SHI66998.1"/>
    <property type="molecule type" value="Genomic_DNA"/>
</dbReference>
<accession>A0A1M6D1X8</accession>
<gene>
    <name evidence="5" type="ORF">SAMN05444337_0520</name>
</gene>
<proteinExistence type="predicted"/>
<keyword evidence="1 3" id="KW-0547">Nucleotide-binding</keyword>
<sequence length="275" mass="31703">MKIKKQTGEWVNFDRQKLIRSLQSAGANLDLANAIVSEIEPKIHDGATSKQIFKLAFQKLRTKSNSNAARYNLKKGIQFLGPAGFYFEKYIARIFELQGYKAKTNLIVEGKCVSHELDVIIQKEMHLAMVECKFHGSQETKTDVKVPMYILSRFNDLKNTDFNFFSSNQQFTKCWIVTNNKFTEDAVKFGICSGLNLLSWNYPENNSLKDIITHYRVFPITCLTTITQAEKEILLIEDILTVYDFIHFGKSKTNLKLSQNRLKKVLNECHQLLNN</sequence>
<dbReference type="InterPro" id="IPR011335">
    <property type="entry name" value="Restrct_endonuc-II-like"/>
</dbReference>
<dbReference type="OrthoDB" id="320396at2"/>
<dbReference type="Proteomes" id="UP000184232">
    <property type="component" value="Unassembled WGS sequence"/>
</dbReference>
<feature type="domain" description="ATP-cone" evidence="4">
    <location>
        <begin position="1"/>
        <end position="84"/>
    </location>
</feature>
<dbReference type="RefSeq" id="WP_072781352.1">
    <property type="nucleotide sequence ID" value="NZ_CP045292.1"/>
</dbReference>
<evidence type="ECO:0000256" key="3">
    <source>
        <dbReference type="PROSITE-ProRule" id="PRU00492"/>
    </source>
</evidence>
<evidence type="ECO:0000313" key="6">
    <source>
        <dbReference type="Proteomes" id="UP000184232"/>
    </source>
</evidence>
<keyword evidence="2 3" id="KW-0067">ATP-binding</keyword>
<evidence type="ECO:0000259" key="4">
    <source>
        <dbReference type="PROSITE" id="PS51161"/>
    </source>
</evidence>
<keyword evidence="5" id="KW-0255">Endonuclease</keyword>
<dbReference type="GO" id="GO:0009307">
    <property type="term" value="P:DNA restriction-modification system"/>
    <property type="evidence" value="ECO:0007669"/>
    <property type="project" value="InterPro"/>
</dbReference>
<dbReference type="InterPro" id="IPR011856">
    <property type="entry name" value="tRNA_endonuc-like_dom_sf"/>
</dbReference>
<protein>
    <submittedName>
        <fullName evidence="5">Restriction endonuclease</fullName>
    </submittedName>
</protein>
<keyword evidence="5" id="KW-0378">Hydrolase</keyword>
<dbReference type="GO" id="GO:0004519">
    <property type="term" value="F:endonuclease activity"/>
    <property type="evidence" value="ECO:0007669"/>
    <property type="project" value="UniProtKB-KW"/>
</dbReference>
<reference evidence="5 6" key="1">
    <citation type="submission" date="2016-11" db="EMBL/GenBank/DDBJ databases">
        <authorList>
            <person name="Jaros S."/>
            <person name="Januszkiewicz K."/>
            <person name="Wedrychowicz H."/>
        </authorList>
    </citation>
    <scope>NUCLEOTIDE SEQUENCE [LARGE SCALE GENOMIC DNA]</scope>
    <source>
        <strain evidence="5 6">DSM 22807</strain>
    </source>
</reference>
<keyword evidence="6" id="KW-1185">Reference proteome</keyword>
<evidence type="ECO:0000256" key="2">
    <source>
        <dbReference type="ARBA" id="ARBA00022840"/>
    </source>
</evidence>
<dbReference type="InterPro" id="IPR005144">
    <property type="entry name" value="ATP-cone_dom"/>
</dbReference>
<organism evidence="5 6">
    <name type="scientific">Flavobacterium haoranii</name>
    <dbReference type="NCBI Taxonomy" id="683124"/>
    <lineage>
        <taxon>Bacteria</taxon>
        <taxon>Pseudomonadati</taxon>
        <taxon>Bacteroidota</taxon>
        <taxon>Flavobacteriia</taxon>
        <taxon>Flavobacteriales</taxon>
        <taxon>Flavobacteriaceae</taxon>
        <taxon>Flavobacterium</taxon>
    </lineage>
</organism>
<dbReference type="GO" id="GO:0005524">
    <property type="term" value="F:ATP binding"/>
    <property type="evidence" value="ECO:0007669"/>
    <property type="project" value="UniProtKB-UniRule"/>
</dbReference>
<evidence type="ECO:0000313" key="5">
    <source>
        <dbReference type="EMBL" id="SHI66998.1"/>
    </source>
</evidence>
<keyword evidence="5" id="KW-0540">Nuclease</keyword>
<dbReference type="Pfam" id="PF04471">
    <property type="entry name" value="Mrr_cat"/>
    <property type="match status" value="1"/>
</dbReference>
<dbReference type="InterPro" id="IPR007560">
    <property type="entry name" value="Restrct_endonuc_IV_Mrr"/>
</dbReference>
<dbReference type="SUPFAM" id="SSF52980">
    <property type="entry name" value="Restriction endonuclease-like"/>
    <property type="match status" value="1"/>
</dbReference>